<keyword evidence="16" id="KW-1185">Reference proteome</keyword>
<comment type="cofactor">
    <cofactor evidence="1">
        <name>FAD</name>
        <dbReference type="ChEBI" id="CHEBI:57692"/>
    </cofactor>
</comment>
<keyword evidence="12" id="KW-0479">Metal-binding</keyword>
<feature type="region of interest" description="Disordered" evidence="13">
    <location>
        <begin position="337"/>
        <end position="359"/>
    </location>
</feature>
<evidence type="ECO:0000256" key="2">
    <source>
        <dbReference type="ARBA" id="ARBA00004496"/>
    </source>
</evidence>
<dbReference type="InterPro" id="IPR036188">
    <property type="entry name" value="FAD/NAD-bd_sf"/>
</dbReference>
<dbReference type="GO" id="GO:0046592">
    <property type="term" value="F:polyamine oxidase activity"/>
    <property type="evidence" value="ECO:0007669"/>
    <property type="project" value="TreeGrafter"/>
</dbReference>
<feature type="domain" description="Amine oxidase" evidence="14">
    <location>
        <begin position="37"/>
        <end position="274"/>
    </location>
</feature>
<dbReference type="FunFam" id="3.40.50.300:FF:000720">
    <property type="entry name" value="Guanine nucleotide-binding protein G(k) subunit alpha"/>
    <property type="match status" value="1"/>
</dbReference>
<dbReference type="PANTHER" id="PTHR10742">
    <property type="entry name" value="FLAVIN MONOAMINE OXIDASE"/>
    <property type="match status" value="1"/>
</dbReference>
<reference evidence="15" key="1">
    <citation type="submission" date="2023-12" db="EMBL/GenBank/DDBJ databases">
        <title>Genome assembly of Anisodus tanguticus.</title>
        <authorList>
            <person name="Wang Y.-J."/>
        </authorList>
    </citation>
    <scope>NUCLEOTIDE SEQUENCE</scope>
    <source>
        <strain evidence="15">KB-2021</strain>
        <tissue evidence="15">Leaf</tissue>
    </source>
</reference>
<evidence type="ECO:0000256" key="12">
    <source>
        <dbReference type="PIRSR" id="PIRSR601019-2"/>
    </source>
</evidence>
<dbReference type="Gene3D" id="3.50.50.60">
    <property type="entry name" value="FAD/NAD(P)-binding domain"/>
    <property type="match status" value="1"/>
</dbReference>
<evidence type="ECO:0000256" key="13">
    <source>
        <dbReference type="SAM" id="MobiDB-lite"/>
    </source>
</evidence>
<dbReference type="GO" id="GO:0046872">
    <property type="term" value="F:metal ion binding"/>
    <property type="evidence" value="ECO:0007669"/>
    <property type="project" value="UniProtKB-KW"/>
</dbReference>
<evidence type="ECO:0000256" key="8">
    <source>
        <dbReference type="ARBA" id="ARBA00023002"/>
    </source>
</evidence>
<evidence type="ECO:0000256" key="3">
    <source>
        <dbReference type="ARBA" id="ARBA00005995"/>
    </source>
</evidence>
<evidence type="ECO:0000256" key="5">
    <source>
        <dbReference type="ARBA" id="ARBA00022630"/>
    </source>
</evidence>
<proteinExistence type="inferred from homology"/>
<dbReference type="PANTHER" id="PTHR10742:SF405">
    <property type="entry name" value="PEROXISOMAL N(1)-ACETYL-SPERMINE_SPERMIDINE OXIDASE"/>
    <property type="match status" value="1"/>
</dbReference>
<keyword evidence="4" id="KW-0963">Cytoplasm</keyword>
<evidence type="ECO:0000256" key="7">
    <source>
        <dbReference type="ARBA" id="ARBA00022827"/>
    </source>
</evidence>
<dbReference type="PROSITE" id="PS51882">
    <property type="entry name" value="G_ALPHA"/>
    <property type="match status" value="1"/>
</dbReference>
<dbReference type="Proteomes" id="UP001291623">
    <property type="component" value="Unassembled WGS sequence"/>
</dbReference>
<evidence type="ECO:0000259" key="14">
    <source>
        <dbReference type="Pfam" id="PF01593"/>
    </source>
</evidence>
<keyword evidence="10" id="KW-0807">Transducer</keyword>
<dbReference type="SUPFAM" id="SSF52540">
    <property type="entry name" value="P-loop containing nucleoside triphosphate hydrolases"/>
    <property type="match status" value="1"/>
</dbReference>
<comment type="similarity">
    <text evidence="3">Belongs to the flavin monoamine oxidase family.</text>
</comment>
<keyword evidence="12" id="KW-0460">Magnesium</keyword>
<dbReference type="InterPro" id="IPR050281">
    <property type="entry name" value="Flavin_monoamine_oxidase"/>
</dbReference>
<keyword evidence="6 11" id="KW-0547">Nucleotide-binding</keyword>
<comment type="caution">
    <text evidence="15">The sequence shown here is derived from an EMBL/GenBank/DDBJ whole genome shotgun (WGS) entry which is preliminary data.</text>
</comment>
<dbReference type="GO" id="GO:0007186">
    <property type="term" value="P:G protein-coupled receptor signaling pathway"/>
    <property type="evidence" value="ECO:0007669"/>
    <property type="project" value="InterPro"/>
</dbReference>
<dbReference type="InterPro" id="IPR001019">
    <property type="entry name" value="Gprotein_alpha_su"/>
</dbReference>
<accession>A0AAE1UR16</accession>
<keyword evidence="5" id="KW-0285">Flavoprotein</keyword>
<sequence length="524" mass="59918">MEMIELESLDEYDKLPETNWGIKQFPHDCNKKDAKFTAKDRYGGRICDKIIANKNVELGANWIHGIINNPIYDLAVKFGLVDLIKNEPEDNLYNSGNVCGFTDKGEKVTLNTINQAYQTYFWMLKKCENYYQRMSKGEFLKEESVGHVINNEVNNFLSTKNEKERPLLKALFKQMINRETDINGCHTLDDLSLRYYGSYEELPGGNLIIPPGFKKVVAGLLQEIKEALIQNHINESNFDLLLKHEVLKINWHGVESNSKQPVEVVCKNGNEATYAQTLSNEVIGYTLTKQLRSILNNEKFPYPINVYQTNWGSDEHFCGAYSFIKYGESTKNIEMLGQPIYSDPGSDKKESDDVEMSSDEEIDLDFENDEDYNEAFKEFEEDLELKNKYTMSAENESEDEVSGSDSDDDSGTIKIMTVGCAVFYGTGSFKRIKLASEQFERRASLLANVMGCFGGAQSQKEQDEQKKRREANKRIEKQIQKDKQIFRATHRLLLLGAGESGKSTIVKQMRILHVNGFSEEIFRS</sequence>
<dbReference type="SUPFAM" id="SSF51905">
    <property type="entry name" value="FAD/NAD(P)-binding domain"/>
    <property type="match status" value="1"/>
</dbReference>
<evidence type="ECO:0000256" key="1">
    <source>
        <dbReference type="ARBA" id="ARBA00001974"/>
    </source>
</evidence>
<dbReference type="Gene3D" id="3.90.660.10">
    <property type="match status" value="1"/>
</dbReference>
<feature type="domain" description="Amine oxidase" evidence="14">
    <location>
        <begin position="276"/>
        <end position="338"/>
    </location>
</feature>
<feature type="binding site" evidence="11">
    <location>
        <begin position="499"/>
        <end position="504"/>
    </location>
    <ligand>
        <name>GTP</name>
        <dbReference type="ChEBI" id="CHEBI:37565"/>
    </ligand>
</feature>
<dbReference type="EMBL" id="JAVYJV010000092">
    <property type="protein sequence ID" value="KAK4336776.1"/>
    <property type="molecule type" value="Genomic_DNA"/>
</dbReference>
<evidence type="ECO:0000256" key="9">
    <source>
        <dbReference type="ARBA" id="ARBA00023134"/>
    </source>
</evidence>
<dbReference type="GO" id="GO:0005525">
    <property type="term" value="F:GTP binding"/>
    <property type="evidence" value="ECO:0007669"/>
    <property type="project" value="UniProtKB-KW"/>
</dbReference>
<dbReference type="GO" id="GO:0046203">
    <property type="term" value="P:spermidine catabolic process"/>
    <property type="evidence" value="ECO:0007669"/>
    <property type="project" value="TreeGrafter"/>
</dbReference>
<dbReference type="GO" id="GO:0003924">
    <property type="term" value="F:GTPase activity"/>
    <property type="evidence" value="ECO:0007669"/>
    <property type="project" value="InterPro"/>
</dbReference>
<evidence type="ECO:0000313" key="15">
    <source>
        <dbReference type="EMBL" id="KAK4336776.1"/>
    </source>
</evidence>
<dbReference type="InterPro" id="IPR002937">
    <property type="entry name" value="Amino_oxidase"/>
</dbReference>
<keyword evidence="7" id="KW-0274">FAD</keyword>
<dbReference type="Gene3D" id="3.40.50.300">
    <property type="entry name" value="P-loop containing nucleotide triphosphate hydrolases"/>
    <property type="match status" value="1"/>
</dbReference>
<gene>
    <name evidence="15" type="ORF">RND71_043863</name>
</gene>
<dbReference type="GO" id="GO:0031683">
    <property type="term" value="F:G-protein beta/gamma-subunit complex binding"/>
    <property type="evidence" value="ECO:0007669"/>
    <property type="project" value="InterPro"/>
</dbReference>
<dbReference type="AlphaFoldDB" id="A0AAE1UR16"/>
<comment type="subcellular location">
    <subcellularLocation>
        <location evidence="2">Cytoplasm</location>
    </subcellularLocation>
</comment>
<dbReference type="InterPro" id="IPR027417">
    <property type="entry name" value="P-loop_NTPase"/>
</dbReference>
<keyword evidence="8" id="KW-0560">Oxidoreductase</keyword>
<keyword evidence="9 11" id="KW-0342">GTP-binding</keyword>
<evidence type="ECO:0000256" key="11">
    <source>
        <dbReference type="PIRSR" id="PIRSR601019-1"/>
    </source>
</evidence>
<protein>
    <recommendedName>
        <fullName evidence="14">Amine oxidase domain-containing protein</fullName>
    </recommendedName>
</protein>
<dbReference type="Pfam" id="PF00503">
    <property type="entry name" value="G-alpha"/>
    <property type="match status" value="1"/>
</dbReference>
<evidence type="ECO:0000256" key="4">
    <source>
        <dbReference type="ARBA" id="ARBA00022490"/>
    </source>
</evidence>
<feature type="binding site" evidence="12">
    <location>
        <position position="503"/>
    </location>
    <ligand>
        <name>Mg(2+)</name>
        <dbReference type="ChEBI" id="CHEBI:18420"/>
    </ligand>
</feature>
<evidence type="ECO:0000256" key="6">
    <source>
        <dbReference type="ARBA" id="ARBA00022741"/>
    </source>
</evidence>
<organism evidence="15 16">
    <name type="scientific">Anisodus tanguticus</name>
    <dbReference type="NCBI Taxonomy" id="243964"/>
    <lineage>
        <taxon>Eukaryota</taxon>
        <taxon>Viridiplantae</taxon>
        <taxon>Streptophyta</taxon>
        <taxon>Embryophyta</taxon>
        <taxon>Tracheophyta</taxon>
        <taxon>Spermatophyta</taxon>
        <taxon>Magnoliopsida</taxon>
        <taxon>eudicotyledons</taxon>
        <taxon>Gunneridae</taxon>
        <taxon>Pentapetalae</taxon>
        <taxon>asterids</taxon>
        <taxon>lamiids</taxon>
        <taxon>Solanales</taxon>
        <taxon>Solanaceae</taxon>
        <taxon>Solanoideae</taxon>
        <taxon>Hyoscyameae</taxon>
        <taxon>Anisodus</taxon>
    </lineage>
</organism>
<dbReference type="Pfam" id="PF01593">
    <property type="entry name" value="Amino_oxidase"/>
    <property type="match status" value="2"/>
</dbReference>
<evidence type="ECO:0000256" key="10">
    <source>
        <dbReference type="ARBA" id="ARBA00023224"/>
    </source>
</evidence>
<name>A0AAE1UR16_9SOLA</name>
<evidence type="ECO:0000313" key="16">
    <source>
        <dbReference type="Proteomes" id="UP001291623"/>
    </source>
</evidence>
<dbReference type="GO" id="GO:0005737">
    <property type="term" value="C:cytoplasm"/>
    <property type="evidence" value="ECO:0007669"/>
    <property type="project" value="UniProtKB-SubCell"/>
</dbReference>